<evidence type="ECO:0000313" key="2">
    <source>
        <dbReference type="Proteomes" id="UP000076858"/>
    </source>
</evidence>
<gene>
    <name evidence="1" type="ORF">APZ42_001221</name>
</gene>
<dbReference type="OrthoDB" id="7549404at2759"/>
<dbReference type="EMBL" id="LRGB01005769">
    <property type="protein sequence ID" value="KZS01942.1"/>
    <property type="molecule type" value="Genomic_DNA"/>
</dbReference>
<sequence>FLDILNVSSGLNQDDELRSPYLFMKRYGLLKGDLKRIYPCSTCSKTLKNGESEYPTEIQPCGHNYCKETSDKCYTLLLPVEEQVRFFLRHHGIQKIPQETLDQDRKGDVFTGDRYKQYVKDGLINERTVTMQINTDGAQKLKSSKYSFWPFMGTVNETGYKTRRSNVILMAFWFGNKKPPRNVFVDPCVDVLNQLCSTGVECDNKKYIIRPVIVTVDTIARPILRNTMQFNGAYGCDFCLHPGKSVKIGKGNTLVYCEQSDDSQPKYPLRSTL</sequence>
<dbReference type="Proteomes" id="UP000076858">
    <property type="component" value="Unassembled WGS sequence"/>
</dbReference>
<evidence type="ECO:0000313" key="1">
    <source>
        <dbReference type="EMBL" id="KZS01942.1"/>
    </source>
</evidence>
<protein>
    <submittedName>
        <fullName evidence="1">Uncharacterized protein</fullName>
    </submittedName>
</protein>
<keyword evidence="2" id="KW-1185">Reference proteome</keyword>
<reference evidence="1 2" key="1">
    <citation type="submission" date="2016-03" db="EMBL/GenBank/DDBJ databases">
        <title>EvidentialGene: Evidence-directed Construction of Genes on Genomes.</title>
        <authorList>
            <person name="Gilbert D.G."/>
            <person name="Choi J.-H."/>
            <person name="Mockaitis K."/>
            <person name="Colbourne J."/>
            <person name="Pfrender M."/>
        </authorList>
    </citation>
    <scope>NUCLEOTIDE SEQUENCE [LARGE SCALE GENOMIC DNA]</scope>
    <source>
        <strain evidence="1 2">Xinb3</strain>
        <tissue evidence="1">Complete organism</tissue>
    </source>
</reference>
<dbReference type="AlphaFoldDB" id="A0A164J3X6"/>
<feature type="non-terminal residue" evidence="1">
    <location>
        <position position="1"/>
    </location>
</feature>
<accession>A0A164J3X6</accession>
<name>A0A164J3X6_9CRUS</name>
<proteinExistence type="predicted"/>
<organism evidence="1 2">
    <name type="scientific">Daphnia magna</name>
    <dbReference type="NCBI Taxonomy" id="35525"/>
    <lineage>
        <taxon>Eukaryota</taxon>
        <taxon>Metazoa</taxon>
        <taxon>Ecdysozoa</taxon>
        <taxon>Arthropoda</taxon>
        <taxon>Crustacea</taxon>
        <taxon>Branchiopoda</taxon>
        <taxon>Diplostraca</taxon>
        <taxon>Cladocera</taxon>
        <taxon>Anomopoda</taxon>
        <taxon>Daphniidae</taxon>
        <taxon>Daphnia</taxon>
    </lineage>
</organism>
<dbReference type="STRING" id="35525.A0A164J3X6"/>
<comment type="caution">
    <text evidence="1">The sequence shown here is derived from an EMBL/GenBank/DDBJ whole genome shotgun (WGS) entry which is preliminary data.</text>
</comment>
<feature type="non-terminal residue" evidence="1">
    <location>
        <position position="273"/>
    </location>
</feature>